<name>A0A7R9PND6_TIMGE</name>
<evidence type="ECO:0000313" key="2">
    <source>
        <dbReference type="EMBL" id="CAD7600484.1"/>
    </source>
</evidence>
<sequence length="98" mass="10578">MTIKSEAPESYESESSSALLPTKQETKMGDAPLLTPEEPVLRIGTPSTPTLTPFKEGAIKRSATDSQNNCLESGRCDTDGRLSEICDVEKHVPLEDGI</sequence>
<evidence type="ECO:0000256" key="1">
    <source>
        <dbReference type="SAM" id="MobiDB-lite"/>
    </source>
</evidence>
<proteinExistence type="predicted"/>
<accession>A0A7R9PND6</accession>
<feature type="compositionally biased region" description="Low complexity" evidence="1">
    <location>
        <begin position="8"/>
        <end position="21"/>
    </location>
</feature>
<dbReference type="EMBL" id="OE842536">
    <property type="protein sequence ID" value="CAD7600484.1"/>
    <property type="molecule type" value="Genomic_DNA"/>
</dbReference>
<organism evidence="2">
    <name type="scientific">Timema genevievae</name>
    <name type="common">Walking stick</name>
    <dbReference type="NCBI Taxonomy" id="629358"/>
    <lineage>
        <taxon>Eukaryota</taxon>
        <taxon>Metazoa</taxon>
        <taxon>Ecdysozoa</taxon>
        <taxon>Arthropoda</taxon>
        <taxon>Hexapoda</taxon>
        <taxon>Insecta</taxon>
        <taxon>Pterygota</taxon>
        <taxon>Neoptera</taxon>
        <taxon>Polyneoptera</taxon>
        <taxon>Phasmatodea</taxon>
        <taxon>Timematodea</taxon>
        <taxon>Timematoidea</taxon>
        <taxon>Timematidae</taxon>
        <taxon>Timema</taxon>
    </lineage>
</organism>
<dbReference type="AlphaFoldDB" id="A0A7R9PND6"/>
<reference evidence="2" key="1">
    <citation type="submission" date="2020-11" db="EMBL/GenBank/DDBJ databases">
        <authorList>
            <person name="Tran Van P."/>
        </authorList>
    </citation>
    <scope>NUCLEOTIDE SEQUENCE</scope>
</reference>
<gene>
    <name evidence="2" type="ORF">TGEB3V08_LOCUS7640</name>
</gene>
<feature type="region of interest" description="Disordered" evidence="1">
    <location>
        <begin position="1"/>
        <end position="54"/>
    </location>
</feature>
<protein>
    <submittedName>
        <fullName evidence="2">Uncharacterized protein</fullName>
    </submittedName>
</protein>